<sequence>MKKLGFIFHSPPHSTSAGREGLDALLAASAYSEDIYVFFIGDGVAQAISSQQPEQLLSRDYISSFKLMDLYDIEQVYVCQAALEQRGLLDASMAFEASVVSSQEITALMADCHHLLSF</sequence>
<keyword evidence="6" id="KW-1185">Reference proteome</keyword>
<accession>A0A9X1XQF0</accession>
<organism evidence="5 6">
    <name type="scientific">Vibrio amylolyticus</name>
    <dbReference type="NCBI Taxonomy" id="2847292"/>
    <lineage>
        <taxon>Bacteria</taxon>
        <taxon>Pseudomonadati</taxon>
        <taxon>Pseudomonadota</taxon>
        <taxon>Gammaproteobacteria</taxon>
        <taxon>Vibrionales</taxon>
        <taxon>Vibrionaceae</taxon>
        <taxon>Vibrio</taxon>
    </lineage>
</organism>
<dbReference type="Proteomes" id="UP001139559">
    <property type="component" value="Unassembled WGS sequence"/>
</dbReference>
<dbReference type="GO" id="GO:0005737">
    <property type="term" value="C:cytoplasm"/>
    <property type="evidence" value="ECO:0007669"/>
    <property type="project" value="UniProtKB-SubCell"/>
</dbReference>
<evidence type="ECO:0000313" key="5">
    <source>
        <dbReference type="EMBL" id="MCK6265225.1"/>
    </source>
</evidence>
<reference evidence="5" key="1">
    <citation type="submission" date="2021-11" db="EMBL/GenBank/DDBJ databases">
        <title>Vibrio ZSDE26 sp. nov. and Vibrio ZSDZ34 sp. nov., isolated from coastal seawater in Qingdao.</title>
        <authorList>
            <person name="Zhang P."/>
        </authorList>
    </citation>
    <scope>NUCLEOTIDE SEQUENCE</scope>
    <source>
        <strain evidence="5">ZSDE26</strain>
    </source>
</reference>
<dbReference type="RefSeq" id="WP_248010301.1">
    <property type="nucleotide sequence ID" value="NZ_JAJHVV010000013.1"/>
</dbReference>
<dbReference type="NCBIfam" id="NF001238">
    <property type="entry name" value="PRK00211.1"/>
    <property type="match status" value="1"/>
</dbReference>
<proteinExistence type="inferred from homology"/>
<evidence type="ECO:0000256" key="2">
    <source>
        <dbReference type="ARBA" id="ARBA00004496"/>
    </source>
</evidence>
<evidence type="ECO:0000256" key="1">
    <source>
        <dbReference type="ARBA" id="ARBA00002850"/>
    </source>
</evidence>
<dbReference type="PANTHER" id="PTHR38780:SF1">
    <property type="entry name" value="PROTEIN TUSC"/>
    <property type="match status" value="1"/>
</dbReference>
<comment type="caution">
    <text evidence="5">The sequence shown here is derived from an EMBL/GenBank/DDBJ whole genome shotgun (WGS) entry which is preliminary data.</text>
</comment>
<dbReference type="Gene3D" id="3.40.1260.10">
    <property type="entry name" value="DsrEFH-like"/>
    <property type="match status" value="1"/>
</dbReference>
<dbReference type="InterPro" id="IPR003787">
    <property type="entry name" value="Sulphur_relay_DsrE/F-like"/>
</dbReference>
<dbReference type="InterPro" id="IPR017462">
    <property type="entry name" value="Sulphur_relay_TusC/DsrF"/>
</dbReference>
<evidence type="ECO:0000256" key="4">
    <source>
        <dbReference type="ARBA" id="ARBA00017149"/>
    </source>
</evidence>
<protein>
    <recommendedName>
        <fullName evidence="4">Protein TusC homolog</fullName>
    </recommendedName>
</protein>
<dbReference type="PANTHER" id="PTHR38780">
    <property type="entry name" value="PROTEIN TUSC"/>
    <property type="match status" value="1"/>
</dbReference>
<dbReference type="NCBIfam" id="TIGR03010">
    <property type="entry name" value="sulf_tusC_dsrF"/>
    <property type="match status" value="1"/>
</dbReference>
<evidence type="ECO:0000256" key="3">
    <source>
        <dbReference type="ARBA" id="ARBA00005996"/>
    </source>
</evidence>
<dbReference type="Pfam" id="PF02635">
    <property type="entry name" value="DsrE"/>
    <property type="match status" value="1"/>
</dbReference>
<dbReference type="AlphaFoldDB" id="A0A9X1XQF0"/>
<gene>
    <name evidence="5" type="primary">tusC</name>
    <name evidence="5" type="ORF">KP803_18260</name>
</gene>
<dbReference type="InterPro" id="IPR027396">
    <property type="entry name" value="DsrEFH-like"/>
</dbReference>
<dbReference type="EMBL" id="JAJHVV010000013">
    <property type="protein sequence ID" value="MCK6265225.1"/>
    <property type="molecule type" value="Genomic_DNA"/>
</dbReference>
<evidence type="ECO:0000313" key="6">
    <source>
        <dbReference type="Proteomes" id="UP001139559"/>
    </source>
</evidence>
<name>A0A9X1XQF0_9VIBR</name>
<comment type="similarity">
    <text evidence="3">Belongs to the DsrF/TusC family.</text>
</comment>
<comment type="function">
    <text evidence="1">Could be part of a sulfur-relay system.</text>
</comment>
<comment type="subcellular location">
    <subcellularLocation>
        <location evidence="2">Cytoplasm</location>
    </subcellularLocation>
</comment>
<dbReference type="SUPFAM" id="SSF75169">
    <property type="entry name" value="DsrEFH-like"/>
    <property type="match status" value="1"/>
</dbReference>